<dbReference type="RefSeq" id="WP_141602103.1">
    <property type="nucleotide sequence ID" value="NZ_JARMSB010000018.1"/>
</dbReference>
<dbReference type="SMART" id="SM00257">
    <property type="entry name" value="LysM"/>
    <property type="match status" value="3"/>
</dbReference>
<dbReference type="GO" id="GO:0008061">
    <property type="term" value="F:chitin binding"/>
    <property type="evidence" value="ECO:0007669"/>
    <property type="project" value="InterPro"/>
</dbReference>
<dbReference type="EMBL" id="VIGD01000007">
    <property type="protein sequence ID" value="TQE91120.1"/>
    <property type="molecule type" value="Genomic_DNA"/>
</dbReference>
<evidence type="ECO:0000313" key="5">
    <source>
        <dbReference type="EMBL" id="TQE91120.1"/>
    </source>
</evidence>
<feature type="domain" description="LysM" evidence="3">
    <location>
        <begin position="98"/>
        <end position="142"/>
    </location>
</feature>
<comment type="caution">
    <text evidence="5">The sequence shown here is derived from an EMBL/GenBank/DDBJ whole genome shotgun (WGS) entry which is preliminary data.</text>
</comment>
<sequence length="469" mass="53530">MRIHVVQHDDSIWKLANMYHTSMNAIIQLNQLPNPNQLLIGQALVIPDTTTPHIIQYGDTLWKLANTYGVSVQAIQQANPSINPYNLIPGTILYIPPRLHMVQPGESLWYIAALYGTTIEAILKQNGIRNPDMIYPGMMLVVPRQKPSIEVNAYSYQQDAAGAKSVNEVGSLLTYFTPFAYMIKEDATLVPFADELMLRAANAQRATPMMSINNFTSTSTGSNLAHLILSNQDLREKLINNCLQVMEEKGYKGLNIDFEYVLPEDRENYNAFLQQATDRLHEKGYFISTAVAPKTSGEQEGLLYTAHDYEAHGRIVDFVILMTYEWGWRGAAPQAISPIHQMRRVVEYAVSVIPREKIYLGFQIYARDWKIPHIQGASADTYSPQEAIRRATRYKSQIYYDEIAQSPYFRYVDENGQAHEVWFEDARSAVAKFLLAIEFNLRGISYWALGYPFPQNWALLGDYFDIRKF</sequence>
<dbReference type="Gene3D" id="3.10.50.10">
    <property type="match status" value="1"/>
</dbReference>
<dbReference type="PROSITE" id="PS51782">
    <property type="entry name" value="LYSM"/>
    <property type="match status" value="3"/>
</dbReference>
<dbReference type="OrthoDB" id="9769314at2"/>
<dbReference type="InterPro" id="IPR001223">
    <property type="entry name" value="Glyco_hydro18_cat"/>
</dbReference>
<dbReference type="Pfam" id="PF00704">
    <property type="entry name" value="Glyco_hydro_18"/>
    <property type="match status" value="1"/>
</dbReference>
<dbReference type="InterPro" id="IPR017853">
    <property type="entry name" value="GH"/>
</dbReference>
<dbReference type="CDD" id="cd02874">
    <property type="entry name" value="GH18_CFLE_spore_hydrolase"/>
    <property type="match status" value="1"/>
</dbReference>
<dbReference type="PANTHER" id="PTHR46066">
    <property type="entry name" value="CHITINASE DOMAIN-CONTAINING PROTEIN 1 FAMILY MEMBER"/>
    <property type="match status" value="1"/>
</dbReference>
<dbReference type="SUPFAM" id="SSF54106">
    <property type="entry name" value="LysM domain"/>
    <property type="match status" value="3"/>
</dbReference>
<dbReference type="InterPro" id="IPR018392">
    <property type="entry name" value="LysM"/>
</dbReference>
<evidence type="ECO:0000259" key="3">
    <source>
        <dbReference type="PROSITE" id="PS51782"/>
    </source>
</evidence>
<gene>
    <name evidence="5" type="ORF">FKZ59_06975</name>
</gene>
<dbReference type="Pfam" id="PF01476">
    <property type="entry name" value="LysM"/>
    <property type="match status" value="3"/>
</dbReference>
<keyword evidence="6" id="KW-1185">Reference proteome</keyword>
<dbReference type="SMART" id="SM00636">
    <property type="entry name" value="Glyco_18"/>
    <property type="match status" value="1"/>
</dbReference>
<dbReference type="PROSITE" id="PS51910">
    <property type="entry name" value="GH18_2"/>
    <property type="match status" value="1"/>
</dbReference>
<dbReference type="CDD" id="cd00118">
    <property type="entry name" value="LysM"/>
    <property type="match status" value="3"/>
</dbReference>
<dbReference type="GO" id="GO:0012505">
    <property type="term" value="C:endomembrane system"/>
    <property type="evidence" value="ECO:0007669"/>
    <property type="project" value="TreeGrafter"/>
</dbReference>
<dbReference type="InterPro" id="IPR011583">
    <property type="entry name" value="Chitinase_II/V-like_cat"/>
</dbReference>
<proteinExistence type="predicted"/>
<dbReference type="InterPro" id="IPR029070">
    <property type="entry name" value="Chitinase_insertion_sf"/>
</dbReference>
<feature type="domain" description="GH18" evidence="4">
    <location>
        <begin position="150"/>
        <end position="469"/>
    </location>
</feature>
<protein>
    <submittedName>
        <fullName evidence="5">LysM peptidoglycan-binding domain-containing protein</fullName>
    </submittedName>
</protein>
<dbReference type="GO" id="GO:0070492">
    <property type="term" value="F:oligosaccharide binding"/>
    <property type="evidence" value="ECO:0007669"/>
    <property type="project" value="TreeGrafter"/>
</dbReference>
<evidence type="ECO:0000259" key="4">
    <source>
        <dbReference type="PROSITE" id="PS51910"/>
    </source>
</evidence>
<dbReference type="Gene3D" id="3.20.20.80">
    <property type="entry name" value="Glycosidases"/>
    <property type="match status" value="1"/>
</dbReference>
<accession>A0A540V305</accession>
<keyword evidence="1" id="KW-0378">Hydrolase</keyword>
<dbReference type="GO" id="GO:0016798">
    <property type="term" value="F:hydrolase activity, acting on glycosyl bonds"/>
    <property type="evidence" value="ECO:0007669"/>
    <property type="project" value="UniProtKB-KW"/>
</dbReference>
<dbReference type="InterPro" id="IPR041704">
    <property type="entry name" value="CFLE_GH18"/>
</dbReference>
<evidence type="ECO:0000256" key="1">
    <source>
        <dbReference type="ARBA" id="ARBA00022801"/>
    </source>
</evidence>
<organism evidence="5 6">
    <name type="scientific">Ureibacillus terrenus</name>
    <dbReference type="NCBI Taxonomy" id="118246"/>
    <lineage>
        <taxon>Bacteria</taxon>
        <taxon>Bacillati</taxon>
        <taxon>Bacillota</taxon>
        <taxon>Bacilli</taxon>
        <taxon>Bacillales</taxon>
        <taxon>Caryophanaceae</taxon>
        <taxon>Ureibacillus</taxon>
    </lineage>
</organism>
<feature type="domain" description="LysM" evidence="3">
    <location>
        <begin position="51"/>
        <end position="95"/>
    </location>
</feature>
<dbReference type="Proteomes" id="UP000315753">
    <property type="component" value="Unassembled WGS sequence"/>
</dbReference>
<evidence type="ECO:0000256" key="2">
    <source>
        <dbReference type="ARBA" id="ARBA00023295"/>
    </source>
</evidence>
<reference evidence="5 6" key="1">
    <citation type="submission" date="2019-06" db="EMBL/GenBank/DDBJ databases">
        <title>Genome sequence of Ureibacillus terrenus.</title>
        <authorList>
            <person name="Maclea K.S."/>
            <person name="Simoes M."/>
        </authorList>
    </citation>
    <scope>NUCLEOTIDE SEQUENCE [LARGE SCALE GENOMIC DNA]</scope>
    <source>
        <strain evidence="5 6">ATCC BAA-384</strain>
    </source>
</reference>
<dbReference type="PANTHER" id="PTHR46066:SF2">
    <property type="entry name" value="CHITINASE DOMAIN-CONTAINING PROTEIN 1"/>
    <property type="match status" value="1"/>
</dbReference>
<evidence type="ECO:0000313" key="6">
    <source>
        <dbReference type="Proteomes" id="UP000315753"/>
    </source>
</evidence>
<feature type="domain" description="LysM" evidence="3">
    <location>
        <begin position="2"/>
        <end position="46"/>
    </location>
</feature>
<dbReference type="GO" id="GO:0005975">
    <property type="term" value="P:carbohydrate metabolic process"/>
    <property type="evidence" value="ECO:0007669"/>
    <property type="project" value="InterPro"/>
</dbReference>
<dbReference type="InterPro" id="IPR036779">
    <property type="entry name" value="LysM_dom_sf"/>
</dbReference>
<dbReference type="SUPFAM" id="SSF51445">
    <property type="entry name" value="(Trans)glycosidases"/>
    <property type="match status" value="1"/>
</dbReference>
<dbReference type="AlphaFoldDB" id="A0A540V305"/>
<dbReference type="Gene3D" id="3.10.350.10">
    <property type="entry name" value="LysM domain"/>
    <property type="match status" value="3"/>
</dbReference>
<keyword evidence="2" id="KW-0326">Glycosidase</keyword>
<name>A0A540V305_9BACL</name>